<dbReference type="Proteomes" id="UP000479756">
    <property type="component" value="Unassembled WGS sequence"/>
</dbReference>
<feature type="domain" description="Beta-lactamase-related" evidence="1">
    <location>
        <begin position="2"/>
        <end position="351"/>
    </location>
</feature>
<dbReference type="PANTHER" id="PTHR43319:SF3">
    <property type="entry name" value="BETA-LACTAMASE-RELATED DOMAIN-CONTAINING PROTEIN"/>
    <property type="match status" value="1"/>
</dbReference>
<dbReference type="InterPro" id="IPR052907">
    <property type="entry name" value="Beta-lactamase/esterase"/>
</dbReference>
<comment type="caution">
    <text evidence="2">The sequence shown here is derived from an EMBL/GenBank/DDBJ whole genome shotgun (WGS) entry which is preliminary data.</text>
</comment>
<organism evidence="2 3">
    <name type="scientific">Galbitalea soli</name>
    <dbReference type="NCBI Taxonomy" id="1268042"/>
    <lineage>
        <taxon>Bacteria</taxon>
        <taxon>Bacillati</taxon>
        <taxon>Actinomycetota</taxon>
        <taxon>Actinomycetes</taxon>
        <taxon>Micrococcales</taxon>
        <taxon>Microbacteriaceae</taxon>
        <taxon>Galbitalea</taxon>
    </lineage>
</organism>
<proteinExistence type="predicted"/>
<dbReference type="InterPro" id="IPR001466">
    <property type="entry name" value="Beta-lactam-related"/>
</dbReference>
<reference evidence="2 3" key="1">
    <citation type="journal article" date="2014" name="Int. J. Syst. Evol. Microbiol.">
        <title>Description of Galbitalea soli gen. nov., sp. nov., and Frondihabitans sucicola sp. nov.</title>
        <authorList>
            <person name="Kim S.J."/>
            <person name="Lim J.M."/>
            <person name="Ahn J.H."/>
            <person name="Weon H.Y."/>
            <person name="Hamada M."/>
            <person name="Suzuki K."/>
            <person name="Ahn T.Y."/>
            <person name="Kwon S.W."/>
        </authorList>
    </citation>
    <scope>NUCLEOTIDE SEQUENCE [LARGE SCALE GENOMIC DNA]</scope>
    <source>
        <strain evidence="2 3">NBRC 108727</strain>
    </source>
</reference>
<evidence type="ECO:0000259" key="1">
    <source>
        <dbReference type="Pfam" id="PF00144"/>
    </source>
</evidence>
<keyword evidence="3" id="KW-1185">Reference proteome</keyword>
<dbReference type="InterPro" id="IPR012338">
    <property type="entry name" value="Beta-lactam/transpept-like"/>
</dbReference>
<dbReference type="PANTHER" id="PTHR43319">
    <property type="entry name" value="BETA-LACTAMASE-RELATED"/>
    <property type="match status" value="1"/>
</dbReference>
<gene>
    <name evidence="2" type="ORF">G3T37_11745</name>
</gene>
<name>A0A7C9PP19_9MICO</name>
<dbReference type="Pfam" id="PF00144">
    <property type="entry name" value="Beta-lactamase"/>
    <property type="match status" value="1"/>
</dbReference>
<dbReference type="Gene3D" id="3.40.710.10">
    <property type="entry name" value="DD-peptidase/beta-lactamase superfamily"/>
    <property type="match status" value="1"/>
</dbReference>
<evidence type="ECO:0000313" key="3">
    <source>
        <dbReference type="Proteomes" id="UP000479756"/>
    </source>
</evidence>
<dbReference type="EMBL" id="JAAGWZ010000003">
    <property type="protein sequence ID" value="NEM92025.1"/>
    <property type="molecule type" value="Genomic_DNA"/>
</dbReference>
<dbReference type="AlphaFoldDB" id="A0A7C9PP19"/>
<protein>
    <submittedName>
        <fullName evidence="2">Beta-lactamase family protein</fullName>
    </submittedName>
</protein>
<accession>A0A7C9PP19</accession>
<evidence type="ECO:0000313" key="2">
    <source>
        <dbReference type="EMBL" id="NEM92025.1"/>
    </source>
</evidence>
<dbReference type="SUPFAM" id="SSF56601">
    <property type="entry name" value="beta-lactamase/transpeptidase-like"/>
    <property type="match status" value="1"/>
</dbReference>
<sequence length="361" mass="38055">MGAALSIVRDGVPVVELWGGAADPRTESPWTSETASVIFSCTKGLMSILAARLVQEGRLDYAATVASYWPEFAAAGKQGVTIRDILSHRSGVSAPREALSPTDILDWERVVGALAAQEPLWMPGAGYAYHAITHGWLIGEVIRRITGESPGRSFSRLIARPLGVDAWIGLPEGLESRVAHMSVGPTLAQLVAQQAAARPATGIDWSDRAMTLGGALPPELVSETGGFNDPAVRAAEIPGAGGIATARALATIWSSTVATTAGLRIIDDEVIAAATAVQSEGAPVWDVPAPWPRWGMGFQLDSEARRYLGPRSFGHDGAGGQVAFADPESGIGFAYLTNQMEAIADDRATQIIDVLREIIRA</sequence>